<protein>
    <submittedName>
        <fullName evidence="2">GNAT family N-acetyltransferase</fullName>
        <ecNumber evidence="2">2.3.-.-</ecNumber>
    </submittedName>
</protein>
<dbReference type="GO" id="GO:0016746">
    <property type="term" value="F:acyltransferase activity"/>
    <property type="evidence" value="ECO:0007669"/>
    <property type="project" value="UniProtKB-KW"/>
</dbReference>
<reference evidence="2 3" key="1">
    <citation type="submission" date="2024-10" db="EMBL/GenBank/DDBJ databases">
        <title>The Natural Products Discovery Center: Release of the First 8490 Sequenced Strains for Exploring Actinobacteria Biosynthetic Diversity.</title>
        <authorList>
            <person name="Kalkreuter E."/>
            <person name="Kautsar S.A."/>
            <person name="Yang D."/>
            <person name="Bader C.D."/>
            <person name="Teijaro C.N."/>
            <person name="Fluegel L."/>
            <person name="Davis C.M."/>
            <person name="Simpson J.R."/>
            <person name="Lauterbach L."/>
            <person name="Steele A.D."/>
            <person name="Gui C."/>
            <person name="Meng S."/>
            <person name="Li G."/>
            <person name="Viehrig K."/>
            <person name="Ye F."/>
            <person name="Su P."/>
            <person name="Kiefer A.F."/>
            <person name="Nichols A."/>
            <person name="Cepeda A.J."/>
            <person name="Yan W."/>
            <person name="Fan B."/>
            <person name="Jiang Y."/>
            <person name="Adhikari A."/>
            <person name="Zheng C.-J."/>
            <person name="Schuster L."/>
            <person name="Cowan T.M."/>
            <person name="Smanski M.J."/>
            <person name="Chevrette M.G."/>
            <person name="De Carvalho L.P.S."/>
            <person name="Shen B."/>
        </authorList>
    </citation>
    <scope>NUCLEOTIDE SEQUENCE [LARGE SCALE GENOMIC DNA]</scope>
    <source>
        <strain evidence="2 3">NPDC006488</strain>
    </source>
</reference>
<dbReference type="Gene3D" id="3.40.630.30">
    <property type="match status" value="1"/>
</dbReference>
<dbReference type="Proteomes" id="UP001601303">
    <property type="component" value="Unassembled WGS sequence"/>
</dbReference>
<dbReference type="PANTHER" id="PTHR43792:SF1">
    <property type="entry name" value="N-ACETYLTRANSFERASE DOMAIN-CONTAINING PROTEIN"/>
    <property type="match status" value="1"/>
</dbReference>
<keyword evidence="2" id="KW-0808">Transferase</keyword>
<evidence type="ECO:0000313" key="3">
    <source>
        <dbReference type="Proteomes" id="UP001601303"/>
    </source>
</evidence>
<feature type="domain" description="N-acetyltransferase" evidence="1">
    <location>
        <begin position="18"/>
        <end position="175"/>
    </location>
</feature>
<accession>A0ABW6M5J0</accession>
<evidence type="ECO:0000259" key="1">
    <source>
        <dbReference type="PROSITE" id="PS51186"/>
    </source>
</evidence>
<dbReference type="SUPFAM" id="SSF55729">
    <property type="entry name" value="Acyl-CoA N-acyltransferases (Nat)"/>
    <property type="match status" value="1"/>
</dbReference>
<comment type="caution">
    <text evidence="2">The sequence shown here is derived from an EMBL/GenBank/DDBJ whole genome shotgun (WGS) entry which is preliminary data.</text>
</comment>
<dbReference type="InterPro" id="IPR016181">
    <property type="entry name" value="Acyl_CoA_acyltransferase"/>
</dbReference>
<evidence type="ECO:0000313" key="2">
    <source>
        <dbReference type="EMBL" id="MFE9601352.1"/>
    </source>
</evidence>
<dbReference type="InterPro" id="IPR051531">
    <property type="entry name" value="N-acetyltransferase"/>
</dbReference>
<keyword evidence="2" id="KW-0012">Acyltransferase</keyword>
<dbReference type="InterPro" id="IPR000182">
    <property type="entry name" value="GNAT_dom"/>
</dbReference>
<proteinExistence type="predicted"/>
<dbReference type="EC" id="2.3.-.-" evidence="2"/>
<keyword evidence="3" id="KW-1185">Reference proteome</keyword>
<dbReference type="PANTHER" id="PTHR43792">
    <property type="entry name" value="GNAT FAMILY, PUTATIVE (AFU_ORTHOLOGUE AFUA_3G00765)-RELATED-RELATED"/>
    <property type="match status" value="1"/>
</dbReference>
<sequence>MRSGAVDRTQPILTTKRLTLAPLAPDHTEGLVALFADPEASRYFPVDFSDERAARALVTSRLHFAGPPELGYWTWLLDGQVVGLGHLQPARDLPSELIETGWCVRPDLWRQGLATEAIRSLLDYALSDLHLPAVWALVDSRNAPSIRFADRLGFLSVGERALDEGMAQVFVRPADRPL</sequence>
<organism evidence="2 3">
    <name type="scientific">Streptomyces hokutonensis</name>
    <dbReference type="NCBI Taxonomy" id="1306990"/>
    <lineage>
        <taxon>Bacteria</taxon>
        <taxon>Bacillati</taxon>
        <taxon>Actinomycetota</taxon>
        <taxon>Actinomycetes</taxon>
        <taxon>Kitasatosporales</taxon>
        <taxon>Streptomycetaceae</taxon>
        <taxon>Streptomyces</taxon>
    </lineage>
</organism>
<name>A0ABW6M5J0_9ACTN</name>
<gene>
    <name evidence="2" type="ORF">ACFYNQ_22645</name>
</gene>
<dbReference type="PROSITE" id="PS51186">
    <property type="entry name" value="GNAT"/>
    <property type="match status" value="1"/>
</dbReference>
<dbReference type="RefSeq" id="WP_388108499.1">
    <property type="nucleotide sequence ID" value="NZ_JBIAHM010000008.1"/>
</dbReference>
<dbReference type="EMBL" id="JBIAHM010000008">
    <property type="protein sequence ID" value="MFE9601352.1"/>
    <property type="molecule type" value="Genomic_DNA"/>
</dbReference>
<dbReference type="CDD" id="cd04301">
    <property type="entry name" value="NAT_SF"/>
    <property type="match status" value="1"/>
</dbReference>
<dbReference type="Pfam" id="PF13302">
    <property type="entry name" value="Acetyltransf_3"/>
    <property type="match status" value="1"/>
</dbReference>